<dbReference type="Gene3D" id="2.60.120.200">
    <property type="match status" value="2"/>
</dbReference>
<dbReference type="Pfam" id="PF00337">
    <property type="entry name" value="Gal-bind_lectin"/>
    <property type="match status" value="2"/>
</dbReference>
<evidence type="ECO:0000259" key="4">
    <source>
        <dbReference type="PROSITE" id="PS51304"/>
    </source>
</evidence>
<dbReference type="SMART" id="SM00908">
    <property type="entry name" value="Gal-bind_lectin"/>
    <property type="match status" value="2"/>
</dbReference>
<evidence type="ECO:0000256" key="1">
    <source>
        <dbReference type="ARBA" id="ARBA00022734"/>
    </source>
</evidence>
<keyword evidence="2" id="KW-0677">Repeat</keyword>
<dbReference type="CDD" id="cd00070">
    <property type="entry name" value="GLECT"/>
    <property type="match status" value="2"/>
</dbReference>
<dbReference type="InterPro" id="IPR001079">
    <property type="entry name" value="Galectin_CRD"/>
</dbReference>
<dbReference type="PANTHER" id="PTHR11346">
    <property type="entry name" value="GALECTIN"/>
    <property type="match status" value="1"/>
</dbReference>
<accession>A0A1B1H1Y2</accession>
<feature type="domain" description="Galectin" evidence="4">
    <location>
        <begin position="10"/>
        <end position="142"/>
    </location>
</feature>
<proteinExistence type="evidence at transcript level"/>
<dbReference type="PROSITE" id="PS51304">
    <property type="entry name" value="GALECTIN"/>
    <property type="match status" value="2"/>
</dbReference>
<reference evidence="5" key="1">
    <citation type="journal article" date="2016" name="Fish Shellfish Immunol.">
        <title>A galectin from Hyriopsis cumingii involved in the innate immune response against to pathogenic microorganism and its expression profiling during pearl sac formation.</title>
        <authorList>
            <person name="Bai Z.Y."/>
            <person name="Zhao L.T."/>
            <person name="Li J.L."/>
        </authorList>
    </citation>
    <scope>NUCLEOTIDE SEQUENCE</scope>
</reference>
<feature type="domain" description="Galectin" evidence="4">
    <location>
        <begin position="175"/>
        <end position="312"/>
    </location>
</feature>
<dbReference type="InterPro" id="IPR013320">
    <property type="entry name" value="ConA-like_dom_sf"/>
</dbReference>
<dbReference type="GO" id="GO:0030246">
    <property type="term" value="F:carbohydrate binding"/>
    <property type="evidence" value="ECO:0007669"/>
    <property type="project" value="UniProtKB-UniRule"/>
</dbReference>
<evidence type="ECO:0000256" key="2">
    <source>
        <dbReference type="ARBA" id="ARBA00022737"/>
    </source>
</evidence>
<dbReference type="FunFam" id="2.60.120.200:FF:000124">
    <property type="entry name" value="Galectin-4"/>
    <property type="match status" value="1"/>
</dbReference>
<keyword evidence="1 3" id="KW-0430">Lectin</keyword>
<evidence type="ECO:0000256" key="3">
    <source>
        <dbReference type="RuleBase" id="RU102079"/>
    </source>
</evidence>
<sequence>MAGTVNNPQTPYVGPISLQVGSQIHVQGVPEQHHTHFIIALQSGPSINPRSDTPFVFNPRFNENQVVRNTQSGNSWGTEERHGGFPFQKRQRCDVRILVKNDQYEVFVNGQHYTNYRHRTPFAYVTHLIVEGGIRINQIRFESPSLYPGAAMTYPSQPAPISYPGAPIYNPPTPFVQNIPGGIRSGKLIFISGIPSPNPTRFSVYLQTGMSYEPTHIGLVFDARFNFNADRNVIVRNHREHGNWGTEERAVSYFPFIPNSPFEMIILVEGHQFKVAVNNQHFLEFRHRLQPLSRIDTLRIDGSVTLTQIRLQ</sequence>
<dbReference type="AlphaFoldDB" id="A0A1B1H1Y2"/>
<name>A0A1B1H1Y2_SINCU</name>
<dbReference type="SMART" id="SM00276">
    <property type="entry name" value="GLECT"/>
    <property type="match status" value="2"/>
</dbReference>
<dbReference type="EMBL" id="KX064397">
    <property type="protein sequence ID" value="ANQ89716.1"/>
    <property type="molecule type" value="mRNA"/>
</dbReference>
<dbReference type="PANTHER" id="PTHR11346:SF176">
    <property type="entry name" value="32 KDA BETA-GALACTOSIDE-BINDING LECTIN LEC-3"/>
    <property type="match status" value="1"/>
</dbReference>
<organism evidence="5">
    <name type="scientific">Sinohyriopsis cumingii</name>
    <name type="common">Triangle sail mussel</name>
    <name type="synonym">Hyriopsis cumingii</name>
    <dbReference type="NCBI Taxonomy" id="165450"/>
    <lineage>
        <taxon>Eukaryota</taxon>
        <taxon>Metazoa</taxon>
        <taxon>Spiralia</taxon>
        <taxon>Lophotrochozoa</taxon>
        <taxon>Mollusca</taxon>
        <taxon>Bivalvia</taxon>
        <taxon>Autobranchia</taxon>
        <taxon>Heteroconchia</taxon>
        <taxon>Palaeoheterodonta</taxon>
        <taxon>Unionida</taxon>
        <taxon>Unionoidea</taxon>
        <taxon>Unionidae</taxon>
        <taxon>Gonideinae</taxon>
        <taxon>Sinohyriopsis</taxon>
    </lineage>
</organism>
<dbReference type="InterPro" id="IPR044156">
    <property type="entry name" value="Galectin-like"/>
</dbReference>
<dbReference type="SUPFAM" id="SSF49899">
    <property type="entry name" value="Concanavalin A-like lectins/glucanases"/>
    <property type="match status" value="2"/>
</dbReference>
<evidence type="ECO:0000313" key="5">
    <source>
        <dbReference type="EMBL" id="ANQ89716.1"/>
    </source>
</evidence>
<protein>
    <recommendedName>
        <fullName evidence="3">Galectin</fullName>
    </recommendedName>
</protein>